<dbReference type="Pfam" id="PF00646">
    <property type="entry name" value="F-box"/>
    <property type="match status" value="1"/>
</dbReference>
<dbReference type="SMART" id="SM00256">
    <property type="entry name" value="FBOX"/>
    <property type="match status" value="1"/>
</dbReference>
<dbReference type="InterPro" id="IPR036047">
    <property type="entry name" value="F-box-like_dom_sf"/>
</dbReference>
<dbReference type="InterPro" id="IPR050796">
    <property type="entry name" value="SCF_F-box_component"/>
</dbReference>
<keyword evidence="3" id="KW-1185">Reference proteome</keyword>
<dbReference type="NCBIfam" id="TIGR01640">
    <property type="entry name" value="F_box_assoc_1"/>
    <property type="match status" value="1"/>
</dbReference>
<dbReference type="AlphaFoldDB" id="A0ABC9BFG2"/>
<reference evidence="2" key="1">
    <citation type="submission" date="2024-10" db="EMBL/GenBank/DDBJ databases">
        <authorList>
            <person name="Ryan C."/>
        </authorList>
    </citation>
    <scope>NUCLEOTIDE SEQUENCE [LARGE SCALE GENOMIC DNA]</scope>
</reference>
<sequence>MADEEGFSVPTDALTEIFLRLPTSDRRRFRLVCKLWRDAIDERTPERQVQTKILAFISHGQSSRAIVFDDKDGHRRQEAYNSTTRGVVEMVGTCNGLICLHDADDGDRSVITVANPITGEAVALPPPPAAWGSLRRRGLYAFGYHPTTGRYKVVHVPSRLARRQDAVHVLTLCDGSPAARREVVSPALSGSHNAFCGIASVDGSVYWFTSGADRVVALDVGDDERVTSFLAPPGVHPVWVLDAGGGEAARWSRMYCLRNSSSRIIMSPHLTHGEYVLSASWDGDRLCRRKLCGTGATNGDDRSAAPLQLSEGAEMIMSEETEGWLRTFAYAETREPLPSVGR</sequence>
<organism evidence="2 3">
    <name type="scientific">Urochloa decumbens</name>
    <dbReference type="NCBI Taxonomy" id="240449"/>
    <lineage>
        <taxon>Eukaryota</taxon>
        <taxon>Viridiplantae</taxon>
        <taxon>Streptophyta</taxon>
        <taxon>Embryophyta</taxon>
        <taxon>Tracheophyta</taxon>
        <taxon>Spermatophyta</taxon>
        <taxon>Magnoliopsida</taxon>
        <taxon>Liliopsida</taxon>
        <taxon>Poales</taxon>
        <taxon>Poaceae</taxon>
        <taxon>PACMAD clade</taxon>
        <taxon>Panicoideae</taxon>
        <taxon>Panicodae</taxon>
        <taxon>Paniceae</taxon>
        <taxon>Melinidinae</taxon>
        <taxon>Urochloa</taxon>
    </lineage>
</organism>
<dbReference type="InterPro" id="IPR013187">
    <property type="entry name" value="F-box-assoc_dom_typ3"/>
</dbReference>
<evidence type="ECO:0000313" key="3">
    <source>
        <dbReference type="Proteomes" id="UP001497457"/>
    </source>
</evidence>
<dbReference type="SUPFAM" id="SSF81383">
    <property type="entry name" value="F-box domain"/>
    <property type="match status" value="1"/>
</dbReference>
<dbReference type="PANTHER" id="PTHR31672">
    <property type="entry name" value="BNACNNG10540D PROTEIN"/>
    <property type="match status" value="1"/>
</dbReference>
<dbReference type="EMBL" id="OZ075135">
    <property type="protein sequence ID" value="CAL4999534.1"/>
    <property type="molecule type" value="Genomic_DNA"/>
</dbReference>
<dbReference type="SUPFAM" id="SSF101898">
    <property type="entry name" value="NHL repeat"/>
    <property type="match status" value="1"/>
</dbReference>
<protein>
    <recommendedName>
        <fullName evidence="1">F-box domain-containing protein</fullName>
    </recommendedName>
</protein>
<feature type="domain" description="F-box" evidence="1">
    <location>
        <begin position="9"/>
        <end position="49"/>
    </location>
</feature>
<gene>
    <name evidence="2" type="ORF">URODEC1_LOCUS64397</name>
</gene>
<dbReference type="Gene3D" id="1.20.1280.50">
    <property type="match status" value="1"/>
</dbReference>
<evidence type="ECO:0000313" key="2">
    <source>
        <dbReference type="EMBL" id="CAL4999534.1"/>
    </source>
</evidence>
<dbReference type="InterPro" id="IPR001810">
    <property type="entry name" value="F-box_dom"/>
</dbReference>
<name>A0ABC9BFG2_9POAL</name>
<evidence type="ECO:0000259" key="1">
    <source>
        <dbReference type="SMART" id="SM00256"/>
    </source>
</evidence>
<dbReference type="PANTHER" id="PTHR31672:SF13">
    <property type="entry name" value="F-BOX PROTEIN CPR30-LIKE"/>
    <property type="match status" value="1"/>
</dbReference>
<proteinExistence type="predicted"/>
<dbReference type="Proteomes" id="UP001497457">
    <property type="component" value="Chromosome 25rd"/>
</dbReference>
<accession>A0ABC9BFG2</accession>
<dbReference type="Pfam" id="PF08268">
    <property type="entry name" value="FBA_3"/>
    <property type="match status" value="1"/>
</dbReference>
<dbReference type="InterPro" id="IPR017451">
    <property type="entry name" value="F-box-assoc_interact_dom"/>
</dbReference>